<comment type="caution">
    <text evidence="1">The sequence shown here is derived from an EMBL/GenBank/DDBJ whole genome shotgun (WGS) entry which is preliminary data.</text>
</comment>
<dbReference type="EMBL" id="JABSTR010000001">
    <property type="protein sequence ID" value="KAH9359642.1"/>
    <property type="molecule type" value="Genomic_DNA"/>
</dbReference>
<proteinExistence type="predicted"/>
<reference evidence="1 2" key="1">
    <citation type="journal article" date="2020" name="Cell">
        <title>Large-Scale Comparative Analyses of Tick Genomes Elucidate Their Genetic Diversity and Vector Capacities.</title>
        <authorList>
            <consortium name="Tick Genome and Microbiome Consortium (TIGMIC)"/>
            <person name="Jia N."/>
            <person name="Wang J."/>
            <person name="Shi W."/>
            <person name="Du L."/>
            <person name="Sun Y."/>
            <person name="Zhan W."/>
            <person name="Jiang J.F."/>
            <person name="Wang Q."/>
            <person name="Zhang B."/>
            <person name="Ji P."/>
            <person name="Bell-Sakyi L."/>
            <person name="Cui X.M."/>
            <person name="Yuan T.T."/>
            <person name="Jiang B.G."/>
            <person name="Yang W.F."/>
            <person name="Lam T.T."/>
            <person name="Chang Q.C."/>
            <person name="Ding S.J."/>
            <person name="Wang X.J."/>
            <person name="Zhu J.G."/>
            <person name="Ruan X.D."/>
            <person name="Zhao L."/>
            <person name="Wei J.T."/>
            <person name="Ye R.Z."/>
            <person name="Que T.C."/>
            <person name="Du C.H."/>
            <person name="Zhou Y.H."/>
            <person name="Cheng J.X."/>
            <person name="Dai P.F."/>
            <person name="Guo W.B."/>
            <person name="Han X.H."/>
            <person name="Huang E.J."/>
            <person name="Li L.F."/>
            <person name="Wei W."/>
            <person name="Gao Y.C."/>
            <person name="Liu J.Z."/>
            <person name="Shao H.Z."/>
            <person name="Wang X."/>
            <person name="Wang C.C."/>
            <person name="Yang T.C."/>
            <person name="Huo Q.B."/>
            <person name="Li W."/>
            <person name="Chen H.Y."/>
            <person name="Chen S.E."/>
            <person name="Zhou L.G."/>
            <person name="Ni X.B."/>
            <person name="Tian J.H."/>
            <person name="Sheng Y."/>
            <person name="Liu T."/>
            <person name="Pan Y.S."/>
            <person name="Xia L.Y."/>
            <person name="Li J."/>
            <person name="Zhao F."/>
            <person name="Cao W.C."/>
        </authorList>
    </citation>
    <scope>NUCLEOTIDE SEQUENCE [LARGE SCALE GENOMIC DNA]</scope>
    <source>
        <strain evidence="1">HaeL-2018</strain>
    </source>
</reference>
<name>A0A9J6F9I2_HAELO</name>
<sequence>MTFQQFVIVQVHTRQNLMIASTADQACSLALSATTHIQLNPITYDLHAYLKPPPSTIRGVIHGLDPTTTNADLRNVLA</sequence>
<dbReference type="VEuPathDB" id="VectorBase:HLOH_042967"/>
<protein>
    <submittedName>
        <fullName evidence="1">Uncharacterized protein</fullName>
    </submittedName>
</protein>
<gene>
    <name evidence="1" type="ORF">HPB48_016412</name>
</gene>
<evidence type="ECO:0000313" key="2">
    <source>
        <dbReference type="Proteomes" id="UP000821853"/>
    </source>
</evidence>
<dbReference type="AlphaFoldDB" id="A0A9J6F9I2"/>
<accession>A0A9J6F9I2</accession>
<keyword evidence="2" id="KW-1185">Reference proteome</keyword>
<evidence type="ECO:0000313" key="1">
    <source>
        <dbReference type="EMBL" id="KAH9359642.1"/>
    </source>
</evidence>
<organism evidence="1 2">
    <name type="scientific">Haemaphysalis longicornis</name>
    <name type="common">Bush tick</name>
    <dbReference type="NCBI Taxonomy" id="44386"/>
    <lineage>
        <taxon>Eukaryota</taxon>
        <taxon>Metazoa</taxon>
        <taxon>Ecdysozoa</taxon>
        <taxon>Arthropoda</taxon>
        <taxon>Chelicerata</taxon>
        <taxon>Arachnida</taxon>
        <taxon>Acari</taxon>
        <taxon>Parasitiformes</taxon>
        <taxon>Ixodida</taxon>
        <taxon>Ixodoidea</taxon>
        <taxon>Ixodidae</taxon>
        <taxon>Haemaphysalinae</taxon>
        <taxon>Haemaphysalis</taxon>
    </lineage>
</organism>
<dbReference type="Proteomes" id="UP000821853">
    <property type="component" value="Chromosome 1"/>
</dbReference>